<reference evidence="2" key="1">
    <citation type="submission" date="2018-02" db="EMBL/GenBank/DDBJ databases">
        <title>Rhizophora mucronata_Transcriptome.</title>
        <authorList>
            <person name="Meera S.P."/>
            <person name="Sreeshan A."/>
            <person name="Augustine A."/>
        </authorList>
    </citation>
    <scope>NUCLEOTIDE SEQUENCE</scope>
    <source>
        <tissue evidence="2">Leaf</tissue>
    </source>
</reference>
<proteinExistence type="predicted"/>
<accession>A0A2P2N3T1</accession>
<feature type="transmembrane region" description="Helical" evidence="1">
    <location>
        <begin position="12"/>
        <end position="35"/>
    </location>
</feature>
<dbReference type="AlphaFoldDB" id="A0A2P2N3T1"/>
<evidence type="ECO:0000313" key="2">
    <source>
        <dbReference type="EMBL" id="MBX37124.1"/>
    </source>
</evidence>
<organism evidence="2">
    <name type="scientific">Rhizophora mucronata</name>
    <name type="common">Asiatic mangrove</name>
    <dbReference type="NCBI Taxonomy" id="61149"/>
    <lineage>
        <taxon>Eukaryota</taxon>
        <taxon>Viridiplantae</taxon>
        <taxon>Streptophyta</taxon>
        <taxon>Embryophyta</taxon>
        <taxon>Tracheophyta</taxon>
        <taxon>Spermatophyta</taxon>
        <taxon>Magnoliopsida</taxon>
        <taxon>eudicotyledons</taxon>
        <taxon>Gunneridae</taxon>
        <taxon>Pentapetalae</taxon>
        <taxon>rosids</taxon>
        <taxon>fabids</taxon>
        <taxon>Malpighiales</taxon>
        <taxon>Rhizophoraceae</taxon>
        <taxon>Rhizophora</taxon>
    </lineage>
</organism>
<keyword evidence="1" id="KW-0812">Transmembrane</keyword>
<keyword evidence="1" id="KW-0472">Membrane</keyword>
<evidence type="ECO:0000256" key="1">
    <source>
        <dbReference type="SAM" id="Phobius"/>
    </source>
</evidence>
<name>A0A2P2N3T1_RHIMU</name>
<keyword evidence="1" id="KW-1133">Transmembrane helix</keyword>
<dbReference type="EMBL" id="GGEC01056640">
    <property type="protein sequence ID" value="MBX37124.1"/>
    <property type="molecule type" value="Transcribed_RNA"/>
</dbReference>
<protein>
    <submittedName>
        <fullName evidence="2">Uncharacterized protein</fullName>
    </submittedName>
</protein>
<sequence length="71" mass="8385">MLCSMLPPLILYPGVLSLFGLQYLSFFVLISFGLVHCESYHIDIANLTYVHVCTLWTSFRYWTYSIFRMDH</sequence>